<dbReference type="Gene3D" id="3.20.20.140">
    <property type="entry name" value="Metal-dependent hydrolases"/>
    <property type="match status" value="1"/>
</dbReference>
<evidence type="ECO:0000256" key="1">
    <source>
        <dbReference type="ARBA" id="ARBA00010716"/>
    </source>
</evidence>
<dbReference type="InterPro" id="IPR032466">
    <property type="entry name" value="Metal_Hydrolase"/>
</dbReference>
<evidence type="ECO:0000313" key="4">
    <source>
        <dbReference type="EMBL" id="TCL08176.1"/>
    </source>
</evidence>
<dbReference type="GO" id="GO:0008448">
    <property type="term" value="F:N-acetylglucosamine-6-phosphate deacetylase activity"/>
    <property type="evidence" value="ECO:0007669"/>
    <property type="project" value="TreeGrafter"/>
</dbReference>
<feature type="domain" description="Amidohydrolase 3" evidence="3">
    <location>
        <begin position="196"/>
        <end position="353"/>
    </location>
</feature>
<gene>
    <name evidence="4" type="ORF">BXY66_0209</name>
</gene>
<dbReference type="PANTHER" id="PTHR11113">
    <property type="entry name" value="N-ACETYLGLUCOSAMINE-6-PHOSPHATE DEACETYLASE"/>
    <property type="match status" value="1"/>
</dbReference>
<sequence length="378" mass="40198">MSDFRLVGAEVLRADGFSDAPLSIADGLIVAEGGREVDLNGFLVLPGIVDLHGDGFERHLAPRRGAIKDLAPGLVATDAELAANGITTAVLAQFWSWEGGMRGPAFARRFLSALDAAEAIGTDMLVQLRLETHMLEDYGAFEEAVTEHDVPYVVFNDHLPHAALAKGKRPPRLTGQALKAGRNPEAHEALLKAMHARRDEVPEAITRLAGRLAARGVRLGSHDDATQSDRLDWRKRGATISEFPETREAAETARSGGDAIVLGAPNVVRGNSHKGNVSAGELVEEGLCDALASDYHYPAMKQAVLRLVSDGVVSLQDGWALVSSKPAQVLGLVDRGDLAIGKRADIVVIEPSTGRVGATISSGRFSFLTGEVATRFIG</sequence>
<evidence type="ECO:0000313" key="5">
    <source>
        <dbReference type="Proteomes" id="UP000295673"/>
    </source>
</evidence>
<dbReference type="InterPro" id="IPR013108">
    <property type="entry name" value="Amidohydro_3"/>
</dbReference>
<dbReference type="Pfam" id="PF07969">
    <property type="entry name" value="Amidohydro_3"/>
    <property type="match status" value="1"/>
</dbReference>
<dbReference type="OrthoDB" id="9785413at2"/>
<dbReference type="SUPFAM" id="SSF51556">
    <property type="entry name" value="Metallo-dependent hydrolases"/>
    <property type="match status" value="1"/>
</dbReference>
<proteinExistence type="inferred from homology"/>
<dbReference type="EMBL" id="SMGR01000001">
    <property type="protein sequence ID" value="TCL08176.1"/>
    <property type="molecule type" value="Genomic_DNA"/>
</dbReference>
<keyword evidence="2" id="KW-0378">Hydrolase</keyword>
<reference evidence="4 5" key="1">
    <citation type="submission" date="2019-03" db="EMBL/GenBank/DDBJ databases">
        <title>Genomic Encyclopedia of Archaeal and Bacterial Type Strains, Phase II (KMG-II): from individual species to whole genera.</title>
        <authorList>
            <person name="Goeker M."/>
        </authorList>
    </citation>
    <scope>NUCLEOTIDE SEQUENCE [LARGE SCALE GENOMIC DNA]</scope>
    <source>
        <strain evidence="4 5">DSM 26433</strain>
    </source>
</reference>
<dbReference type="RefSeq" id="WP_132858331.1">
    <property type="nucleotide sequence ID" value="NZ_SMGR01000001.1"/>
</dbReference>
<accession>A0A4R1NIU7</accession>
<dbReference type="InterPro" id="IPR011059">
    <property type="entry name" value="Metal-dep_hydrolase_composite"/>
</dbReference>
<dbReference type="PIRSF" id="PIRSF038971">
    <property type="entry name" value="PhnM"/>
    <property type="match status" value="1"/>
</dbReference>
<dbReference type="NCBIfam" id="NF011987">
    <property type="entry name" value="PRK15446.2-3"/>
    <property type="match status" value="1"/>
</dbReference>
<comment type="caution">
    <text evidence="4">The sequence shown here is derived from an EMBL/GenBank/DDBJ whole genome shotgun (WGS) entry which is preliminary data.</text>
</comment>
<name>A0A4R1NIU7_9RHOB</name>
<evidence type="ECO:0000256" key="2">
    <source>
        <dbReference type="ARBA" id="ARBA00022801"/>
    </source>
</evidence>
<evidence type="ECO:0000259" key="3">
    <source>
        <dbReference type="Pfam" id="PF07969"/>
    </source>
</evidence>
<dbReference type="Proteomes" id="UP000295673">
    <property type="component" value="Unassembled WGS sequence"/>
</dbReference>
<dbReference type="AlphaFoldDB" id="A0A4R1NIU7"/>
<comment type="similarity">
    <text evidence="1">Belongs to the metallo-dependent hydrolases superfamily. NagA family.</text>
</comment>
<organism evidence="4 5">
    <name type="scientific">Shimia isoporae</name>
    <dbReference type="NCBI Taxonomy" id="647720"/>
    <lineage>
        <taxon>Bacteria</taxon>
        <taxon>Pseudomonadati</taxon>
        <taxon>Pseudomonadota</taxon>
        <taxon>Alphaproteobacteria</taxon>
        <taxon>Rhodobacterales</taxon>
        <taxon>Roseobacteraceae</taxon>
    </lineage>
</organism>
<dbReference type="SUPFAM" id="SSF51338">
    <property type="entry name" value="Composite domain of metallo-dependent hydrolases"/>
    <property type="match status" value="1"/>
</dbReference>
<keyword evidence="5" id="KW-1185">Reference proteome</keyword>
<dbReference type="PANTHER" id="PTHR11113:SF14">
    <property type="entry name" value="N-ACETYLGLUCOSAMINE-6-PHOSPHATE DEACETYLASE"/>
    <property type="match status" value="1"/>
</dbReference>
<dbReference type="GO" id="GO:0006046">
    <property type="term" value="P:N-acetylglucosamine catabolic process"/>
    <property type="evidence" value="ECO:0007669"/>
    <property type="project" value="TreeGrafter"/>
</dbReference>
<dbReference type="InterPro" id="IPR012696">
    <property type="entry name" value="PhnM"/>
</dbReference>
<protein>
    <submittedName>
        <fullName evidence="4">Alpha-D-ribose 1-methylphosphonate 5-triphosphate diphosphatase</fullName>
    </submittedName>
</protein>
<dbReference type="GO" id="GO:0019700">
    <property type="term" value="P:organic phosphonate catabolic process"/>
    <property type="evidence" value="ECO:0007669"/>
    <property type="project" value="InterPro"/>
</dbReference>
<dbReference type="Gene3D" id="2.30.40.10">
    <property type="entry name" value="Urease, subunit C, domain 1"/>
    <property type="match status" value="1"/>
</dbReference>